<dbReference type="OrthoDB" id="8572793at2"/>
<proteinExistence type="predicted"/>
<dbReference type="InterPro" id="IPR000160">
    <property type="entry name" value="GGDEF_dom"/>
</dbReference>
<keyword evidence="5" id="KW-1133">Transmembrane helix</keyword>
<feature type="coiled-coil region" evidence="4">
    <location>
        <begin position="441"/>
        <end position="468"/>
    </location>
</feature>
<dbReference type="CDD" id="cd01949">
    <property type="entry name" value="GGDEF"/>
    <property type="match status" value="1"/>
</dbReference>
<dbReference type="SMART" id="SM00267">
    <property type="entry name" value="GGDEF"/>
    <property type="match status" value="1"/>
</dbReference>
<keyword evidence="4" id="KW-0175">Coiled coil</keyword>
<evidence type="ECO:0000259" key="6">
    <source>
        <dbReference type="PROSITE" id="PS50887"/>
    </source>
</evidence>
<evidence type="ECO:0000256" key="2">
    <source>
        <dbReference type="ARBA" id="ARBA00012528"/>
    </source>
</evidence>
<feature type="domain" description="GGDEF" evidence="6">
    <location>
        <begin position="500"/>
        <end position="630"/>
    </location>
</feature>
<protein>
    <recommendedName>
        <fullName evidence="2">diguanylate cyclase</fullName>
        <ecNumber evidence="2">2.7.7.65</ecNumber>
    </recommendedName>
</protein>
<dbReference type="Gene3D" id="3.30.70.270">
    <property type="match status" value="1"/>
</dbReference>
<organism evidence="7 8">
    <name type="scientific">Pseudidiomarina homiensis</name>
    <dbReference type="NCBI Taxonomy" id="364198"/>
    <lineage>
        <taxon>Bacteria</taxon>
        <taxon>Pseudomonadati</taxon>
        <taxon>Pseudomonadota</taxon>
        <taxon>Gammaproteobacteria</taxon>
        <taxon>Alteromonadales</taxon>
        <taxon>Idiomarinaceae</taxon>
        <taxon>Pseudidiomarina</taxon>
    </lineage>
</organism>
<dbReference type="NCBIfam" id="TIGR00254">
    <property type="entry name" value="GGDEF"/>
    <property type="match status" value="1"/>
</dbReference>
<keyword evidence="8" id="KW-1185">Reference proteome</keyword>
<evidence type="ECO:0000256" key="4">
    <source>
        <dbReference type="SAM" id="Coils"/>
    </source>
</evidence>
<feature type="transmembrane region" description="Helical" evidence="5">
    <location>
        <begin position="366"/>
        <end position="390"/>
    </location>
</feature>
<dbReference type="EC" id="2.7.7.65" evidence="2"/>
<reference evidence="8" key="1">
    <citation type="journal article" date="2018" name="Front. Microbiol.">
        <title>Genome-Based Analysis Reveals the Taxonomy and Diversity of the Family Idiomarinaceae.</title>
        <authorList>
            <person name="Liu Y."/>
            <person name="Lai Q."/>
            <person name="Shao Z."/>
        </authorList>
    </citation>
    <scope>NUCLEOTIDE SEQUENCE [LARGE SCALE GENOMIC DNA]</scope>
    <source>
        <strain evidence="8">PO-M2</strain>
    </source>
</reference>
<dbReference type="AlphaFoldDB" id="A0A432XXQ7"/>
<dbReference type="Gene3D" id="6.10.340.10">
    <property type="match status" value="1"/>
</dbReference>
<dbReference type="Pfam" id="PF00990">
    <property type="entry name" value="GGDEF"/>
    <property type="match status" value="1"/>
</dbReference>
<keyword evidence="5" id="KW-0472">Membrane</keyword>
<feature type="transmembrane region" description="Helical" evidence="5">
    <location>
        <begin position="20"/>
        <end position="41"/>
    </location>
</feature>
<dbReference type="SUPFAM" id="SSF55073">
    <property type="entry name" value="Nucleotide cyclase"/>
    <property type="match status" value="1"/>
</dbReference>
<evidence type="ECO:0000313" key="8">
    <source>
        <dbReference type="Proteomes" id="UP000287649"/>
    </source>
</evidence>
<gene>
    <name evidence="7" type="ORF">CWI70_10075</name>
</gene>
<sequence>MTNINPERRQQPRKKLTTRLLWHVTCVSLALLILTLMVTFWQTYPAAKRDVVTQLQSEVAVKLQANQIHLQGVERQGELLAREFLARYQAFNDDPKLQDDFYDWFEETSPGVWRLQEAFFTSVQRGEHLFKGMSVFVGPQKQPLNDELRARLVISVRTLNELGPAWQELVTNTHLSLPENALAMYSTEQAWGRLAAADLVMTDYSTLRSTLQSENPERQPNWTGLYKDHSAGYWTITYQRPVDLNGKHLVNASFDVSLAQLTRDLSRTVDENIESYVLNAQGALVASSTFSAELSEQRDTLTPENYDDPLYQKIAARLVDHSSNIEQEVWDDIDEDYLVLVQHLGTPEWWYFSIYPKALITNQALYLPYVIAFVGSLLVTAVLLTMAYFVQRQVSRPLTQLAATAALMTEKNYQAIEEQKISRAGMYGEVAQVLQAFRVMAQRFVKANAELEQRVDERTQELHQANRKLDELVHIDGLTGLLNRRAFQTDLAEAIATANNHCYFVMADIDDFKPFNDNYGHEAGDRALVAFATAFQKLPNSRSYRYGGEEFAMLLQAESLAQAEQQLEQLRTRIHQLGIEHKFGRRLGGVLTISFGITQIKQSEPPSELIQRADKNMYRAKQAGGDEIIS</sequence>
<accession>A0A432XXQ7</accession>
<evidence type="ECO:0000256" key="5">
    <source>
        <dbReference type="SAM" id="Phobius"/>
    </source>
</evidence>
<keyword evidence="5" id="KW-0812">Transmembrane</keyword>
<dbReference type="EMBL" id="PIPX01000002">
    <property type="protein sequence ID" value="RUO53522.1"/>
    <property type="molecule type" value="Genomic_DNA"/>
</dbReference>
<feature type="coiled-coil region" evidence="4">
    <location>
        <begin position="553"/>
        <end position="580"/>
    </location>
</feature>
<dbReference type="PROSITE" id="PS50887">
    <property type="entry name" value="GGDEF"/>
    <property type="match status" value="1"/>
</dbReference>
<name>A0A432XXQ7_9GAMM</name>
<comment type="cofactor">
    <cofactor evidence="1">
        <name>Mg(2+)</name>
        <dbReference type="ChEBI" id="CHEBI:18420"/>
    </cofactor>
</comment>
<dbReference type="PANTHER" id="PTHR45138">
    <property type="entry name" value="REGULATORY COMPONENTS OF SENSORY TRANSDUCTION SYSTEM"/>
    <property type="match status" value="1"/>
</dbReference>
<evidence type="ECO:0000313" key="7">
    <source>
        <dbReference type="EMBL" id="RUO53522.1"/>
    </source>
</evidence>
<dbReference type="PANTHER" id="PTHR45138:SF9">
    <property type="entry name" value="DIGUANYLATE CYCLASE DGCM-RELATED"/>
    <property type="match status" value="1"/>
</dbReference>
<dbReference type="GO" id="GO:0052621">
    <property type="term" value="F:diguanylate cyclase activity"/>
    <property type="evidence" value="ECO:0007669"/>
    <property type="project" value="UniProtKB-EC"/>
</dbReference>
<dbReference type="Gene3D" id="3.30.450.20">
    <property type="entry name" value="PAS domain"/>
    <property type="match status" value="1"/>
</dbReference>
<dbReference type="RefSeq" id="WP_126773347.1">
    <property type="nucleotide sequence ID" value="NZ_PIPX01000002.1"/>
</dbReference>
<dbReference type="Proteomes" id="UP000287649">
    <property type="component" value="Unassembled WGS sequence"/>
</dbReference>
<dbReference type="InterPro" id="IPR029787">
    <property type="entry name" value="Nucleotide_cyclase"/>
</dbReference>
<evidence type="ECO:0000256" key="1">
    <source>
        <dbReference type="ARBA" id="ARBA00001946"/>
    </source>
</evidence>
<dbReference type="InterPro" id="IPR050469">
    <property type="entry name" value="Diguanylate_Cyclase"/>
</dbReference>
<dbReference type="InterPro" id="IPR043128">
    <property type="entry name" value="Rev_trsase/Diguanyl_cyclase"/>
</dbReference>
<comment type="catalytic activity">
    <reaction evidence="3">
        <text>2 GTP = 3',3'-c-di-GMP + 2 diphosphate</text>
        <dbReference type="Rhea" id="RHEA:24898"/>
        <dbReference type="ChEBI" id="CHEBI:33019"/>
        <dbReference type="ChEBI" id="CHEBI:37565"/>
        <dbReference type="ChEBI" id="CHEBI:58805"/>
        <dbReference type="EC" id="2.7.7.65"/>
    </reaction>
</comment>
<dbReference type="FunFam" id="3.30.70.270:FF:000001">
    <property type="entry name" value="Diguanylate cyclase domain protein"/>
    <property type="match status" value="1"/>
</dbReference>
<evidence type="ECO:0000256" key="3">
    <source>
        <dbReference type="ARBA" id="ARBA00034247"/>
    </source>
</evidence>
<comment type="caution">
    <text evidence="7">The sequence shown here is derived from an EMBL/GenBank/DDBJ whole genome shotgun (WGS) entry which is preliminary data.</text>
</comment>